<sequence length="137" mass="15510">MIDMDHHMARALRRAGFPSWAAVYDAGMTEAKMWLTNQPQDDSALLAAFVERAIETIRVSVDKVLSYLQDELESSLTGFDTPRSFVRDRVRVMVDKMRTDITAHLDHLHRTLTDAAADEAGRFDRMGADFLAALERP</sequence>
<gene>
    <name evidence="1" type="ORF">FH063_003361</name>
</gene>
<organism evidence="1 2">
    <name type="scientific">Azospirillum argentinense</name>
    <dbReference type="NCBI Taxonomy" id="2970906"/>
    <lineage>
        <taxon>Bacteria</taxon>
        <taxon>Pseudomonadati</taxon>
        <taxon>Pseudomonadota</taxon>
        <taxon>Alphaproteobacteria</taxon>
        <taxon>Rhodospirillales</taxon>
        <taxon>Azospirillaceae</taxon>
        <taxon>Azospirillum</taxon>
    </lineage>
</organism>
<evidence type="ECO:0000313" key="2">
    <source>
        <dbReference type="Proteomes" id="UP000325333"/>
    </source>
</evidence>
<proteinExistence type="predicted"/>
<comment type="caution">
    <text evidence="1">The sequence shown here is derived from an EMBL/GenBank/DDBJ whole genome shotgun (WGS) entry which is preliminary data.</text>
</comment>
<dbReference type="EMBL" id="VEWN01000019">
    <property type="protein sequence ID" value="KAA1052954.1"/>
    <property type="molecule type" value="Genomic_DNA"/>
</dbReference>
<accession>A0A5B0KQB2</accession>
<name>A0A5B0KQB2_9PROT</name>
<reference evidence="1 2" key="1">
    <citation type="submission" date="2019-07" db="EMBL/GenBank/DDBJ databases">
        <title>Genome sequencing of the stress-tolerant strain Azospirillum brasilense Az19.</title>
        <authorList>
            <person name="Maroniche G.A."/>
            <person name="Garcia J.E."/>
            <person name="Pagnussat L."/>
            <person name="Amenta M."/>
            <person name="Creus C.M."/>
        </authorList>
    </citation>
    <scope>NUCLEOTIDE SEQUENCE [LARGE SCALE GENOMIC DNA]</scope>
    <source>
        <strain evidence="1 2">Az19</strain>
    </source>
</reference>
<evidence type="ECO:0000313" key="1">
    <source>
        <dbReference type="EMBL" id="KAA1052954.1"/>
    </source>
</evidence>
<protein>
    <submittedName>
        <fullName evidence="1">Uncharacterized protein</fullName>
    </submittedName>
</protein>
<dbReference type="AlphaFoldDB" id="A0A5B0KQB2"/>
<dbReference type="RefSeq" id="WP_149651509.1">
    <property type="nucleotide sequence ID" value="NZ_VEWN01000019.1"/>
</dbReference>
<dbReference type="Proteomes" id="UP000325333">
    <property type="component" value="Unassembled WGS sequence"/>
</dbReference>